<protein>
    <submittedName>
        <fullName evidence="2">Uncharacterized protein</fullName>
    </submittedName>
</protein>
<dbReference type="Proteomes" id="UP000242180">
    <property type="component" value="Unassembled WGS sequence"/>
</dbReference>
<comment type="caution">
    <text evidence="2">The sequence shown here is derived from an EMBL/GenBank/DDBJ whole genome shotgun (WGS) entry which is preliminary data.</text>
</comment>
<feature type="region of interest" description="Disordered" evidence="1">
    <location>
        <begin position="162"/>
        <end position="208"/>
    </location>
</feature>
<dbReference type="PANTHER" id="PTHR22876">
    <property type="entry name" value="ZGC:101016"/>
    <property type="match status" value="1"/>
</dbReference>
<dbReference type="OrthoDB" id="250548at2759"/>
<proteinExistence type="predicted"/>
<accession>A0A1X2HJN3</accession>
<dbReference type="InterPro" id="IPR019351">
    <property type="entry name" value="DUF2039"/>
</dbReference>
<dbReference type="OMA" id="HKNRHVF"/>
<dbReference type="InParanoid" id="A0A1X2HJN3"/>
<dbReference type="Pfam" id="PF10217">
    <property type="entry name" value="DUF2039"/>
    <property type="match status" value="1"/>
</dbReference>
<sequence length="208" mass="24190">MSSRISTRKGDNKKRAQKHQNITAWKPNKGSKKTKEINSLPIYGLCTRCHDQIEWRKKYRKYKPLTTPKRCTSCSEKTIKEAYHVLCNPCATDKKVCAKCLQSKEIVAKKEDIRTAADEVREEQELQRLLSRMSVRQKRSYLRKMERGDDLSHIKAEDFEDSDFDFGSDISDDDFSDDDDDEDKEEEQDNDDDEDGEALAKKAKDLKV</sequence>
<feature type="compositionally biased region" description="Basic and acidic residues" evidence="1">
    <location>
        <begin position="198"/>
        <end position="208"/>
    </location>
</feature>
<dbReference type="AlphaFoldDB" id="A0A1X2HJN3"/>
<evidence type="ECO:0000313" key="3">
    <source>
        <dbReference type="Proteomes" id="UP000242180"/>
    </source>
</evidence>
<evidence type="ECO:0000313" key="2">
    <source>
        <dbReference type="EMBL" id="ORY99303.1"/>
    </source>
</evidence>
<keyword evidence="3" id="KW-1185">Reference proteome</keyword>
<organism evidence="2 3">
    <name type="scientific">Syncephalastrum racemosum</name>
    <name type="common">Filamentous fungus</name>
    <dbReference type="NCBI Taxonomy" id="13706"/>
    <lineage>
        <taxon>Eukaryota</taxon>
        <taxon>Fungi</taxon>
        <taxon>Fungi incertae sedis</taxon>
        <taxon>Mucoromycota</taxon>
        <taxon>Mucoromycotina</taxon>
        <taxon>Mucoromycetes</taxon>
        <taxon>Mucorales</taxon>
        <taxon>Syncephalastraceae</taxon>
        <taxon>Syncephalastrum</taxon>
    </lineage>
</organism>
<reference evidence="2 3" key="1">
    <citation type="submission" date="2016-07" db="EMBL/GenBank/DDBJ databases">
        <title>Pervasive Adenine N6-methylation of Active Genes in Fungi.</title>
        <authorList>
            <consortium name="DOE Joint Genome Institute"/>
            <person name="Mondo S.J."/>
            <person name="Dannebaum R.O."/>
            <person name="Kuo R.C."/>
            <person name="Labutti K."/>
            <person name="Haridas S."/>
            <person name="Kuo A."/>
            <person name="Salamov A."/>
            <person name="Ahrendt S.R."/>
            <person name="Lipzen A."/>
            <person name="Sullivan W."/>
            <person name="Andreopoulos W.B."/>
            <person name="Clum A."/>
            <person name="Lindquist E."/>
            <person name="Daum C."/>
            <person name="Ramamoorthy G.K."/>
            <person name="Gryganskyi A."/>
            <person name="Culley D."/>
            <person name="Magnuson J.K."/>
            <person name="James T.Y."/>
            <person name="O'Malley M.A."/>
            <person name="Stajich J.E."/>
            <person name="Spatafora J.W."/>
            <person name="Visel A."/>
            <person name="Grigoriev I.V."/>
        </authorList>
    </citation>
    <scope>NUCLEOTIDE SEQUENCE [LARGE SCALE GENOMIC DNA]</scope>
    <source>
        <strain evidence="2 3">NRRL 2496</strain>
    </source>
</reference>
<feature type="compositionally biased region" description="Acidic residues" evidence="1">
    <location>
        <begin position="162"/>
        <end position="197"/>
    </location>
</feature>
<dbReference type="EMBL" id="MCGN01000003">
    <property type="protein sequence ID" value="ORY99303.1"/>
    <property type="molecule type" value="Genomic_DNA"/>
</dbReference>
<dbReference type="STRING" id="13706.A0A1X2HJN3"/>
<gene>
    <name evidence="2" type="ORF">BCR43DRAFT_455849</name>
</gene>
<feature type="region of interest" description="Disordered" evidence="1">
    <location>
        <begin position="1"/>
        <end position="33"/>
    </location>
</feature>
<name>A0A1X2HJN3_SYNRA</name>
<evidence type="ECO:0000256" key="1">
    <source>
        <dbReference type="SAM" id="MobiDB-lite"/>
    </source>
</evidence>
<dbReference type="PANTHER" id="PTHR22876:SF5">
    <property type="entry name" value="CHROMOSOME 9 OPEN READING FRAME 85"/>
    <property type="match status" value="1"/>
</dbReference>